<keyword evidence="7" id="KW-0812">Transmembrane</keyword>
<dbReference type="Pfam" id="PF00168">
    <property type="entry name" value="C2"/>
    <property type="match status" value="1"/>
</dbReference>
<dbReference type="PANTHER" id="PTHR10336">
    <property type="entry name" value="PHOSPHOINOSITIDE-SPECIFIC PHOSPHOLIPASE C FAMILY PROTEIN"/>
    <property type="match status" value="1"/>
</dbReference>
<evidence type="ECO:0000313" key="11">
    <source>
        <dbReference type="Proteomes" id="UP000031443"/>
    </source>
</evidence>
<keyword evidence="2 6" id="KW-0378">Hydrolase</keyword>
<keyword evidence="7" id="KW-0472">Membrane</keyword>
<comment type="cofactor">
    <cofactor evidence="1">
        <name>Ca(2+)</name>
        <dbReference type="ChEBI" id="CHEBI:29108"/>
    </cofactor>
</comment>
<dbReference type="SUPFAM" id="SSF49562">
    <property type="entry name" value="C2 domain (Calcium/lipid-binding domain, CaLB)"/>
    <property type="match status" value="1"/>
</dbReference>
<reference evidence="11" key="1">
    <citation type="journal article" date="2013" name="Nat. Genet.">
        <title>The draft genomes of soft-shell turtle and green sea turtle yield insights into the development and evolution of the turtle-specific body plan.</title>
        <authorList>
            <person name="Wang Z."/>
            <person name="Pascual-Anaya J."/>
            <person name="Zadissa A."/>
            <person name="Li W."/>
            <person name="Niimura Y."/>
            <person name="Huang Z."/>
            <person name="Li C."/>
            <person name="White S."/>
            <person name="Xiong Z."/>
            <person name="Fang D."/>
            <person name="Wang B."/>
            <person name="Ming Y."/>
            <person name="Chen Y."/>
            <person name="Zheng Y."/>
            <person name="Kuraku S."/>
            <person name="Pignatelli M."/>
            <person name="Herrero J."/>
            <person name="Beal K."/>
            <person name="Nozawa M."/>
            <person name="Li Q."/>
            <person name="Wang J."/>
            <person name="Zhang H."/>
            <person name="Yu L."/>
            <person name="Shigenobu S."/>
            <person name="Wang J."/>
            <person name="Liu J."/>
            <person name="Flicek P."/>
            <person name="Searle S."/>
            <person name="Wang J."/>
            <person name="Kuratani S."/>
            <person name="Yin Y."/>
            <person name="Aken B."/>
            <person name="Zhang G."/>
            <person name="Irie N."/>
        </authorList>
    </citation>
    <scope>NUCLEOTIDE SEQUENCE [LARGE SCALE GENOMIC DNA]</scope>
</reference>
<dbReference type="InterPro" id="IPR017946">
    <property type="entry name" value="PLC-like_Pdiesterase_TIM-brl"/>
</dbReference>
<evidence type="ECO:0000256" key="7">
    <source>
        <dbReference type="SAM" id="Phobius"/>
    </source>
</evidence>
<dbReference type="GO" id="GO:0016042">
    <property type="term" value="P:lipid catabolic process"/>
    <property type="evidence" value="ECO:0007669"/>
    <property type="project" value="UniProtKB-KW"/>
</dbReference>
<keyword evidence="6" id="KW-0442">Lipid degradation</keyword>
<dbReference type="GO" id="GO:0005634">
    <property type="term" value="C:nucleus"/>
    <property type="evidence" value="ECO:0007669"/>
    <property type="project" value="TreeGrafter"/>
</dbReference>
<dbReference type="EMBL" id="KB595324">
    <property type="protein sequence ID" value="EMP25003.1"/>
    <property type="molecule type" value="Genomic_DNA"/>
</dbReference>
<dbReference type="PROSITE" id="PS50008">
    <property type="entry name" value="PIPLC_Y_DOMAIN"/>
    <property type="match status" value="1"/>
</dbReference>
<gene>
    <name evidence="10" type="ORF">UY3_17899</name>
</gene>
<dbReference type="STRING" id="8469.M7AYX5"/>
<keyword evidence="3" id="KW-0106">Calcium</keyword>
<proteinExistence type="predicted"/>
<dbReference type="AlphaFoldDB" id="M7AYX5"/>
<dbReference type="SMART" id="SM00149">
    <property type="entry name" value="PLCYc"/>
    <property type="match status" value="1"/>
</dbReference>
<evidence type="ECO:0000256" key="4">
    <source>
        <dbReference type="ARBA" id="ARBA00023098"/>
    </source>
</evidence>
<protein>
    <recommendedName>
        <fullName evidence="6">Phosphoinositide phospholipase C</fullName>
        <ecNumber evidence="6">3.1.4.11</ecNumber>
    </recommendedName>
</protein>
<organism evidence="10 11">
    <name type="scientific">Chelonia mydas</name>
    <name type="common">Green sea-turtle</name>
    <name type="synonym">Chelonia agassizi</name>
    <dbReference type="NCBI Taxonomy" id="8469"/>
    <lineage>
        <taxon>Eukaryota</taxon>
        <taxon>Metazoa</taxon>
        <taxon>Chordata</taxon>
        <taxon>Craniata</taxon>
        <taxon>Vertebrata</taxon>
        <taxon>Euteleostomi</taxon>
        <taxon>Archelosauria</taxon>
        <taxon>Testudinata</taxon>
        <taxon>Testudines</taxon>
        <taxon>Cryptodira</taxon>
        <taxon>Durocryptodira</taxon>
        <taxon>Americhelydia</taxon>
        <taxon>Chelonioidea</taxon>
        <taxon>Cheloniidae</taxon>
        <taxon>Chelonia</taxon>
    </lineage>
</organism>
<accession>M7AYX5</accession>
<feature type="transmembrane region" description="Helical" evidence="7">
    <location>
        <begin position="126"/>
        <end position="154"/>
    </location>
</feature>
<evidence type="ECO:0000259" key="9">
    <source>
        <dbReference type="PROSITE" id="PS50008"/>
    </source>
</evidence>
<dbReference type="GO" id="GO:0060470">
    <property type="term" value="P:positive regulation of cytosolic calcium ion concentration involved in egg activation"/>
    <property type="evidence" value="ECO:0007669"/>
    <property type="project" value="TreeGrafter"/>
</dbReference>
<comment type="catalytic activity">
    <reaction evidence="5">
        <text>a 1,2-diacyl-sn-glycero-3-phospho-(1D-myo-inositol-4,5-bisphosphate) + H2O = 1D-myo-inositol 1,4,5-trisphosphate + a 1,2-diacyl-sn-glycerol + H(+)</text>
        <dbReference type="Rhea" id="RHEA:33179"/>
        <dbReference type="ChEBI" id="CHEBI:15377"/>
        <dbReference type="ChEBI" id="CHEBI:15378"/>
        <dbReference type="ChEBI" id="CHEBI:17815"/>
        <dbReference type="ChEBI" id="CHEBI:58456"/>
        <dbReference type="ChEBI" id="CHEBI:203600"/>
        <dbReference type="EC" id="3.1.4.11"/>
    </reaction>
    <physiologicalReaction direction="left-to-right" evidence="5">
        <dbReference type="Rhea" id="RHEA:33180"/>
    </physiologicalReaction>
</comment>
<dbReference type="Gene3D" id="2.60.40.150">
    <property type="entry name" value="C2 domain"/>
    <property type="match status" value="1"/>
</dbReference>
<dbReference type="InterPro" id="IPR001711">
    <property type="entry name" value="PLipase_C_Pinositol-sp_Y"/>
</dbReference>
<evidence type="ECO:0000256" key="2">
    <source>
        <dbReference type="ARBA" id="ARBA00022801"/>
    </source>
</evidence>
<dbReference type="CDD" id="cd00275">
    <property type="entry name" value="C2_PLC_like"/>
    <property type="match status" value="1"/>
</dbReference>
<evidence type="ECO:0000256" key="1">
    <source>
        <dbReference type="ARBA" id="ARBA00001913"/>
    </source>
</evidence>
<dbReference type="PROSITE" id="PS50004">
    <property type="entry name" value="C2"/>
    <property type="match status" value="1"/>
</dbReference>
<evidence type="ECO:0000256" key="3">
    <source>
        <dbReference type="ARBA" id="ARBA00022837"/>
    </source>
</evidence>
<dbReference type="PANTHER" id="PTHR10336:SF29">
    <property type="entry name" value="1-PHOSPHATIDYLINOSITOL 4,5-BISPHOSPHATE PHOSPHODIESTERASE ZETA-1"/>
    <property type="match status" value="1"/>
</dbReference>
<evidence type="ECO:0000256" key="6">
    <source>
        <dbReference type="RuleBase" id="RU361133"/>
    </source>
</evidence>
<evidence type="ECO:0000313" key="10">
    <source>
        <dbReference type="EMBL" id="EMP25003.1"/>
    </source>
</evidence>
<dbReference type="GO" id="GO:0035556">
    <property type="term" value="P:intracellular signal transduction"/>
    <property type="evidence" value="ECO:0007669"/>
    <property type="project" value="InterPro"/>
</dbReference>
<dbReference type="InterPro" id="IPR001192">
    <property type="entry name" value="PI-PLC_fam"/>
</dbReference>
<dbReference type="GO" id="GO:0004435">
    <property type="term" value="F:phosphatidylinositol-4,5-bisphosphate phospholipase C activity"/>
    <property type="evidence" value="ECO:0007669"/>
    <property type="project" value="UniProtKB-EC"/>
</dbReference>
<sequence>MLLGKNLLATMHVRIHIPDWNGHEQHISKNNSYEKTKKIKLAMELSELVIYTKAEKFKSFEHSRANQKFYEMNSLGEVRARKLAKQTANEFVLHTANFITRIYPKGTRATSSNYNPQEFWNVGCQMVFVAVFILPAIVWNELFLPILFASFMVADNELISGYQLPPSNLSRTNKADPLVQIEIHGVPEDQVKQQTCVIKSNALCPRWNETFTFNVQVPELALVRFVVEDQISLAANEFLGQYTLPLLCMNKGSTSSKSKLHTTE</sequence>
<keyword evidence="4 6" id="KW-0443">Lipid metabolism</keyword>
<dbReference type="Pfam" id="PF00387">
    <property type="entry name" value="PI-PLC-Y"/>
    <property type="match status" value="1"/>
</dbReference>
<dbReference type="EC" id="3.1.4.11" evidence="6"/>
<feature type="domain" description="PI-PLC Y-box" evidence="9">
    <location>
        <begin position="45"/>
        <end position="127"/>
    </location>
</feature>
<evidence type="ECO:0000259" key="8">
    <source>
        <dbReference type="PROSITE" id="PS50004"/>
    </source>
</evidence>
<evidence type="ECO:0000256" key="5">
    <source>
        <dbReference type="ARBA" id="ARBA00023674"/>
    </source>
</evidence>
<dbReference type="InterPro" id="IPR035892">
    <property type="entry name" value="C2_domain_sf"/>
</dbReference>
<dbReference type="InterPro" id="IPR000008">
    <property type="entry name" value="C2_dom"/>
</dbReference>
<dbReference type="Proteomes" id="UP000031443">
    <property type="component" value="Unassembled WGS sequence"/>
</dbReference>
<dbReference type="SUPFAM" id="SSF51695">
    <property type="entry name" value="PLC-like phosphodiesterases"/>
    <property type="match status" value="1"/>
</dbReference>
<feature type="domain" description="C2" evidence="8">
    <location>
        <begin position="133"/>
        <end position="259"/>
    </location>
</feature>
<name>M7AYX5_CHEMY</name>
<dbReference type="SMART" id="SM00239">
    <property type="entry name" value="C2"/>
    <property type="match status" value="1"/>
</dbReference>
<keyword evidence="7" id="KW-1133">Transmembrane helix</keyword>
<keyword evidence="11" id="KW-1185">Reference proteome</keyword>
<dbReference type="PRINTS" id="PR00390">
    <property type="entry name" value="PHPHLIPASEC"/>
</dbReference>
<dbReference type="Gene3D" id="3.20.20.190">
    <property type="entry name" value="Phosphatidylinositol (PI) phosphodiesterase"/>
    <property type="match status" value="1"/>
</dbReference>